<dbReference type="EMBL" id="HACA01027207">
    <property type="protein sequence ID" value="CDW44568.1"/>
    <property type="molecule type" value="Transcribed_RNA"/>
</dbReference>
<evidence type="ECO:0000313" key="1">
    <source>
        <dbReference type="EMBL" id="CDW44568.1"/>
    </source>
</evidence>
<reference evidence="1" key="1">
    <citation type="submission" date="2014-05" db="EMBL/GenBank/DDBJ databases">
        <authorList>
            <person name="Chronopoulou M."/>
        </authorList>
    </citation>
    <scope>NUCLEOTIDE SEQUENCE</scope>
    <source>
        <tissue evidence="1">Whole organism</tissue>
    </source>
</reference>
<accession>A0A0K2V224</accession>
<organism evidence="1">
    <name type="scientific">Lepeophtheirus salmonis</name>
    <name type="common">Salmon louse</name>
    <name type="synonym">Caligus salmonis</name>
    <dbReference type="NCBI Taxonomy" id="72036"/>
    <lineage>
        <taxon>Eukaryota</taxon>
        <taxon>Metazoa</taxon>
        <taxon>Ecdysozoa</taxon>
        <taxon>Arthropoda</taxon>
        <taxon>Crustacea</taxon>
        <taxon>Multicrustacea</taxon>
        <taxon>Hexanauplia</taxon>
        <taxon>Copepoda</taxon>
        <taxon>Siphonostomatoida</taxon>
        <taxon>Caligidae</taxon>
        <taxon>Lepeophtheirus</taxon>
    </lineage>
</organism>
<sequence>MVMAINKSQGLLKREKGTSYICNYCIYYKNYPYFWWR</sequence>
<proteinExistence type="predicted"/>
<protein>
    <submittedName>
        <fullName evidence="1">Uncharacterized protein</fullName>
    </submittedName>
</protein>
<dbReference type="AlphaFoldDB" id="A0A0K2V224"/>
<name>A0A0K2V224_LEPSM</name>